<gene>
    <name evidence="3" type="ordered locus">P9303_10211</name>
</gene>
<evidence type="ECO:0000313" key="3">
    <source>
        <dbReference type="EMBL" id="ABM77770.1"/>
    </source>
</evidence>
<organism evidence="3 4">
    <name type="scientific">Prochlorococcus marinus (strain MIT 9303)</name>
    <dbReference type="NCBI Taxonomy" id="59922"/>
    <lineage>
        <taxon>Bacteria</taxon>
        <taxon>Bacillati</taxon>
        <taxon>Cyanobacteriota</taxon>
        <taxon>Cyanophyceae</taxon>
        <taxon>Synechococcales</taxon>
        <taxon>Prochlorococcaceae</taxon>
        <taxon>Prochlorococcus</taxon>
    </lineage>
</organism>
<dbReference type="HOGENOM" id="CLU_131504_0_0_3"/>
<keyword evidence="1" id="KW-0175">Coiled coil</keyword>
<keyword evidence="2" id="KW-0472">Membrane</keyword>
<proteinExistence type="predicted"/>
<name>A2C8G0_PROM3</name>
<accession>A2C8G0</accession>
<reference evidence="3 4" key="1">
    <citation type="journal article" date="2007" name="PLoS Genet.">
        <title>Patterns and implications of gene gain and loss in the evolution of Prochlorococcus.</title>
        <authorList>
            <person name="Kettler G.C."/>
            <person name="Martiny A.C."/>
            <person name="Huang K."/>
            <person name="Zucker J."/>
            <person name="Coleman M.L."/>
            <person name="Rodrigue S."/>
            <person name="Chen F."/>
            <person name="Lapidus A."/>
            <person name="Ferriera S."/>
            <person name="Johnson J."/>
            <person name="Steglich C."/>
            <person name="Church G.M."/>
            <person name="Richardson P."/>
            <person name="Chisholm S.W."/>
        </authorList>
    </citation>
    <scope>NUCLEOTIDE SEQUENCE [LARGE SCALE GENOMIC DNA]</scope>
    <source>
        <strain evidence="3 4">MIT 9303</strain>
    </source>
</reference>
<dbReference type="KEGG" id="pmf:P9303_10211"/>
<dbReference type="AlphaFoldDB" id="A2C8G0"/>
<dbReference type="Proteomes" id="UP000002274">
    <property type="component" value="Chromosome"/>
</dbReference>
<evidence type="ECO:0000256" key="1">
    <source>
        <dbReference type="SAM" id="Coils"/>
    </source>
</evidence>
<feature type="coiled-coil region" evidence="1">
    <location>
        <begin position="37"/>
        <end position="64"/>
    </location>
</feature>
<dbReference type="STRING" id="59922.P9303_10211"/>
<evidence type="ECO:0000256" key="2">
    <source>
        <dbReference type="SAM" id="Phobius"/>
    </source>
</evidence>
<feature type="transmembrane region" description="Helical" evidence="2">
    <location>
        <begin position="153"/>
        <end position="170"/>
    </location>
</feature>
<dbReference type="BioCyc" id="PMAR59922:G1G80-922-MONOMER"/>
<dbReference type="EMBL" id="CP000554">
    <property type="protein sequence ID" value="ABM77770.1"/>
    <property type="molecule type" value="Genomic_DNA"/>
</dbReference>
<protein>
    <submittedName>
        <fullName evidence="3">Possible Sema domain</fullName>
    </submittedName>
</protein>
<sequence length="174" mass="19745">MQRSGTNHLRLIQGIFSRPNKVVALQRIDLSRNADPVQSLQARLETLERQIGETSRALIQAQAVSVRSMLSGSSDFLGGVQKKIVESSARNSVSWHQSRLLEMTQERRELQDQLDRLTGQVWPKRLRRWLLWAGIGAAIIVASTVFIMGVFTAIYLLPIWGTLLLALFLLQRKR</sequence>
<evidence type="ECO:0000313" key="4">
    <source>
        <dbReference type="Proteomes" id="UP000002274"/>
    </source>
</evidence>
<keyword evidence="2" id="KW-1133">Transmembrane helix</keyword>
<feature type="transmembrane region" description="Helical" evidence="2">
    <location>
        <begin position="129"/>
        <end position="147"/>
    </location>
</feature>
<keyword evidence="2" id="KW-0812">Transmembrane</keyword>